<evidence type="ECO:0000256" key="3">
    <source>
        <dbReference type="SAM" id="Coils"/>
    </source>
</evidence>
<organism evidence="7 8">
    <name type="scientific">Belliella marina</name>
    <dbReference type="NCBI Taxonomy" id="1644146"/>
    <lineage>
        <taxon>Bacteria</taxon>
        <taxon>Pseudomonadati</taxon>
        <taxon>Bacteroidota</taxon>
        <taxon>Cytophagia</taxon>
        <taxon>Cytophagales</taxon>
        <taxon>Cyclobacteriaceae</taxon>
        <taxon>Belliella</taxon>
    </lineage>
</organism>
<feature type="coiled-coil region" evidence="3">
    <location>
        <begin position="162"/>
        <end position="221"/>
    </location>
</feature>
<keyword evidence="5" id="KW-1133">Transmembrane helix</keyword>
<evidence type="ECO:0000256" key="1">
    <source>
        <dbReference type="ARBA" id="ARBA00004196"/>
    </source>
</evidence>
<keyword evidence="5" id="KW-0812">Transmembrane</keyword>
<dbReference type="RefSeq" id="WP_376882804.1">
    <property type="nucleotide sequence ID" value="NZ_JBHUHR010000003.1"/>
</dbReference>
<feature type="region of interest" description="Disordered" evidence="4">
    <location>
        <begin position="426"/>
        <end position="448"/>
    </location>
</feature>
<evidence type="ECO:0000256" key="4">
    <source>
        <dbReference type="SAM" id="MobiDB-lite"/>
    </source>
</evidence>
<keyword evidence="8" id="KW-1185">Reference proteome</keyword>
<reference evidence="8" key="1">
    <citation type="journal article" date="2019" name="Int. J. Syst. Evol. Microbiol.">
        <title>The Global Catalogue of Microorganisms (GCM) 10K type strain sequencing project: providing services to taxonomists for standard genome sequencing and annotation.</title>
        <authorList>
            <consortium name="The Broad Institute Genomics Platform"/>
            <consortium name="The Broad Institute Genome Sequencing Center for Infectious Disease"/>
            <person name="Wu L."/>
            <person name="Ma J."/>
        </authorList>
    </citation>
    <scope>NUCLEOTIDE SEQUENCE [LARGE SCALE GENOMIC DNA]</scope>
    <source>
        <strain evidence="8">CGMCC 1.15180</strain>
    </source>
</reference>
<dbReference type="InterPro" id="IPR058636">
    <property type="entry name" value="Beta-barrel_YknX"/>
</dbReference>
<dbReference type="EMBL" id="JBHUHR010000003">
    <property type="protein sequence ID" value="MFD2033443.1"/>
    <property type="molecule type" value="Genomic_DNA"/>
</dbReference>
<dbReference type="Pfam" id="PF25990">
    <property type="entry name" value="Beta-barrel_YknX"/>
    <property type="match status" value="1"/>
</dbReference>
<protein>
    <submittedName>
        <fullName evidence="7">Efflux RND transporter periplasmic adaptor subunit</fullName>
    </submittedName>
</protein>
<evidence type="ECO:0000256" key="5">
    <source>
        <dbReference type="SAM" id="Phobius"/>
    </source>
</evidence>
<evidence type="ECO:0000256" key="2">
    <source>
        <dbReference type="ARBA" id="ARBA00023054"/>
    </source>
</evidence>
<dbReference type="PANTHER" id="PTHR32347">
    <property type="entry name" value="EFFLUX SYSTEM COMPONENT YKNX-RELATED"/>
    <property type="match status" value="1"/>
</dbReference>
<comment type="caution">
    <text evidence="7">The sequence shown here is derived from an EMBL/GenBank/DDBJ whole genome shotgun (WGS) entry which is preliminary data.</text>
</comment>
<dbReference type="Proteomes" id="UP001597361">
    <property type="component" value="Unassembled WGS sequence"/>
</dbReference>
<proteinExistence type="predicted"/>
<dbReference type="PANTHER" id="PTHR32347:SF23">
    <property type="entry name" value="BLL5650 PROTEIN"/>
    <property type="match status" value="1"/>
</dbReference>
<keyword evidence="2 3" id="KW-0175">Coiled coil</keyword>
<keyword evidence="5" id="KW-0472">Membrane</keyword>
<dbReference type="Gene3D" id="2.40.30.170">
    <property type="match status" value="1"/>
</dbReference>
<sequence length="448" mass="50958">MKNKKVYIILAIVFVVLIFVWRFFSVKTGEGFEIMAVAKKGDFRVEITSSGELEALNSVEVLGPVEARRFRVNNMTIESMVDEGTVVSKGDVIAELDKSELFGRIEDRRLDLEQSKAQYEQIQLDTSLVLRQERDNITNLEYIVEERKLVVEQSQFEPPAIVKQNEYNVEKAQRDLEQAKDRYRVKILQERARMVEVAARVREYENELVQMQEVLEKFTVRAPQNGMVIYQSGRGMKIKEGSQISAWNPIVATLPDLSRMQSVTYINEVDIRKIKNGQKVEIGLDAFPDKKLTGTVKKVANIGQQRPNSDAKVFEVVIVVNESDPSLRPAMTTSNMIIVDKVGDVLYVPLEAINVHNDSINYVFLKNGTKQEVLLGMSNLNDIIIEKGLNEGERVYLSTPDFAKNAPVKLMAELNGKRMEIFNEAAGIEEEEEKEEAPRGNRRRGRAQ</sequence>
<feature type="domain" description="YknX-like beta-barrel" evidence="6">
    <location>
        <begin position="264"/>
        <end position="332"/>
    </location>
</feature>
<evidence type="ECO:0000313" key="8">
    <source>
        <dbReference type="Proteomes" id="UP001597361"/>
    </source>
</evidence>
<dbReference type="InterPro" id="IPR050465">
    <property type="entry name" value="UPF0194_transport"/>
</dbReference>
<comment type="subcellular location">
    <subcellularLocation>
        <location evidence="1">Cell envelope</location>
    </subcellularLocation>
</comment>
<evidence type="ECO:0000313" key="7">
    <source>
        <dbReference type="EMBL" id="MFD2033443.1"/>
    </source>
</evidence>
<gene>
    <name evidence="7" type="ORF">ACFSKL_01515</name>
</gene>
<accession>A0ABW4VI08</accession>
<dbReference type="Gene3D" id="2.40.420.20">
    <property type="match status" value="1"/>
</dbReference>
<evidence type="ECO:0000259" key="6">
    <source>
        <dbReference type="Pfam" id="PF25990"/>
    </source>
</evidence>
<name>A0ABW4VI08_9BACT</name>
<feature type="transmembrane region" description="Helical" evidence="5">
    <location>
        <begin position="7"/>
        <end position="24"/>
    </location>
</feature>